<gene>
    <name evidence="1" type="primary">55</name>
    <name evidence="1" type="ORF">SEA_SIXAMA_55</name>
</gene>
<dbReference type="EMBL" id="MN484601">
    <property type="protein sequence ID" value="QGF20234.1"/>
    <property type="molecule type" value="Genomic_DNA"/>
</dbReference>
<proteinExistence type="predicted"/>
<evidence type="ECO:0000313" key="2">
    <source>
        <dbReference type="Proteomes" id="UP000400849"/>
    </source>
</evidence>
<accession>A0A5Q2F577</accession>
<dbReference type="GeneID" id="77924223"/>
<organism evidence="1 2">
    <name type="scientific">Gordonia phage Sixama</name>
    <dbReference type="NCBI Taxonomy" id="2653271"/>
    <lineage>
        <taxon>Viruses</taxon>
        <taxon>Duplodnaviria</taxon>
        <taxon>Heunggongvirae</taxon>
        <taxon>Uroviricota</taxon>
        <taxon>Caudoviricetes</taxon>
        <taxon>Sixamavirus</taxon>
        <taxon>Sixamavirus sixama</taxon>
    </lineage>
</organism>
<dbReference type="RefSeq" id="YP_010648764.1">
    <property type="nucleotide sequence ID" value="NC_070762.1"/>
</dbReference>
<keyword evidence="2" id="KW-1185">Reference proteome</keyword>
<evidence type="ECO:0000313" key="1">
    <source>
        <dbReference type="EMBL" id="QGF20234.1"/>
    </source>
</evidence>
<reference evidence="1 2" key="1">
    <citation type="submission" date="2019-09" db="EMBL/GenBank/DDBJ databases">
        <authorList>
            <person name="Christie C.A."/>
            <person name="Diallo A.S."/>
            <person name="Dixon Z."/>
            <person name="McIntosh P.M."/>
            <person name="Murthy K.H."/>
            <person name="Rosen M.G."/>
            <person name="Simpson L.M."/>
            <person name="Koustas K."/>
            <person name="Fogarty M.P."/>
            <person name="Molloy S.D."/>
            <person name="Garlena R.A."/>
            <person name="Russell D.A."/>
            <person name="Pope W.H."/>
            <person name="Jacobs-Sera D."/>
            <person name="Hatfull G.F."/>
        </authorList>
    </citation>
    <scope>NUCLEOTIDE SEQUENCE [LARGE SCALE GENOMIC DNA]</scope>
</reference>
<name>A0A5Q2F577_9CAUD</name>
<dbReference type="KEGG" id="vg:77924223"/>
<sequence length="75" mass="8703">MSDALATDDEFEYGIWRYPHPGKPTPSLTPNGFLWMDDMSKEQAERWMNDWISDGGRPGAFSIVRRPRGEWTKVN</sequence>
<dbReference type="Proteomes" id="UP000400849">
    <property type="component" value="Segment"/>
</dbReference>
<protein>
    <submittedName>
        <fullName evidence="1">Uncharacterized protein</fullName>
    </submittedName>
</protein>